<comment type="catalytic activity">
    <reaction evidence="11">
        <text>K(+)(in) = K(+)(out)</text>
        <dbReference type="Rhea" id="RHEA:29463"/>
        <dbReference type="ChEBI" id="CHEBI:29103"/>
    </reaction>
</comment>
<dbReference type="PROSITE" id="PS50267">
    <property type="entry name" value="NA_NEUROTRAN_SYMP_3"/>
    <property type="match status" value="1"/>
</dbReference>
<proteinExistence type="inferred from homology"/>
<dbReference type="PANTHER" id="PTHR11767">
    <property type="entry name" value="INWARD RECTIFIER POTASSIUM CHANNEL"/>
    <property type="match status" value="1"/>
</dbReference>
<dbReference type="GO" id="GO:0005886">
    <property type="term" value="C:plasma membrane"/>
    <property type="evidence" value="ECO:0007669"/>
    <property type="project" value="TreeGrafter"/>
</dbReference>
<dbReference type="InParanoid" id="W5LTZ9"/>
<feature type="transmembrane region" description="Helical" evidence="14">
    <location>
        <begin position="265"/>
        <end position="286"/>
    </location>
</feature>
<reference evidence="18" key="1">
    <citation type="submission" date="2013-03" db="EMBL/GenBank/DDBJ databases">
        <authorList>
            <person name="Jeffery W."/>
            <person name="Warren W."/>
            <person name="Wilson R.K."/>
        </authorList>
    </citation>
    <scope>NUCLEOTIDE SEQUENCE</scope>
    <source>
        <strain evidence="18">female</strain>
    </source>
</reference>
<dbReference type="Ensembl" id="ENSAMXT00000026636.2">
    <property type="protein sequence ID" value="ENSAMXP00000026615.2"/>
    <property type="gene ID" value="ENSAMXG00000025910.2"/>
</dbReference>
<dbReference type="GO" id="GO:0007399">
    <property type="term" value="P:nervous system development"/>
    <property type="evidence" value="ECO:0007669"/>
    <property type="project" value="UniProtKB-ARBA"/>
</dbReference>
<dbReference type="Gene3D" id="2.60.40.1400">
    <property type="entry name" value="G protein-activated inward rectifier potassium channel 1"/>
    <property type="match status" value="1"/>
</dbReference>
<organism evidence="17 18">
    <name type="scientific">Astyanax mexicanus</name>
    <name type="common">Blind cave fish</name>
    <name type="synonym">Astyanax fasciatus mexicanus</name>
    <dbReference type="NCBI Taxonomy" id="7994"/>
    <lineage>
        <taxon>Eukaryota</taxon>
        <taxon>Metazoa</taxon>
        <taxon>Chordata</taxon>
        <taxon>Craniata</taxon>
        <taxon>Vertebrata</taxon>
        <taxon>Euteleostomi</taxon>
        <taxon>Actinopterygii</taxon>
        <taxon>Neopterygii</taxon>
        <taxon>Teleostei</taxon>
        <taxon>Ostariophysi</taxon>
        <taxon>Characiformes</taxon>
        <taxon>Characoidei</taxon>
        <taxon>Acestrorhamphidae</taxon>
        <taxon>Acestrorhamphinae</taxon>
        <taxon>Astyanax</taxon>
    </lineage>
</organism>
<evidence type="ECO:0000256" key="7">
    <source>
        <dbReference type="ARBA" id="ARBA00022989"/>
    </source>
</evidence>
<dbReference type="Proteomes" id="UP000018467">
    <property type="component" value="Unassembled WGS sequence"/>
</dbReference>
<dbReference type="InterPro" id="IPR003268">
    <property type="entry name" value="K_chnl_inward-rec_Kir1.1"/>
</dbReference>
<feature type="transmembrane region" description="Helical" evidence="14">
    <location>
        <begin position="51"/>
        <end position="76"/>
    </location>
</feature>
<sequence length="581" mass="66710">MIPLPQLWAVCFFIMVILLCVDTQFTAIEGIVTSVTDVFPRVLRGARRREIFLLLFCIICYLTQIIMVTEGGMYWFQLYDYYACSGACLLFLSIFQSLTIGWVFGANRLCNIIQDMTGSYPNVVFRLCWKYLTPLASLVTFIYYLVELQPLTYNRGYVYPDWAYGFGRLMSLSSIVLVPAWALGRLGTTKGTLKQTEPLPVFTMAPSLRQWLRDYLAERRIRRSRLVTKSGHCNIEYGSVRYKNVFAYLQDSWSTFVEVSWYSFMFFYVASFIFSWFIFTLIWYWVARDNQDLWYQNPPENHTACILNMNDLVTSYLYSVESQLTIGFGYRVITPFCPSAIVVIMTQVLLGAVISCFWCGVLVNRIALPKKRAKAVTFSDMAVISSKQDALCLQIRVGNLRKSLLLGSQIYGKLIRTSVTPEGKTIIIEQVNIDFMVDAGKDNLFFVCPLTLYHVIDKSSPFFQMAVDVLPRQEFELVVFLDGTAESTNSSCQVRTSYIPQEIMWGYKFLPIISRSKNKKYHVDFTNFSKTEPVPTAHCAYCYHDVNCHNPNSDADGIENKGFETIEIEQTTDFSSSTTKM</sequence>
<dbReference type="PRINTS" id="PR01320">
    <property type="entry name" value="KIRCHANNEL"/>
</dbReference>
<dbReference type="HOGENOM" id="CLU_022738_3_0_1"/>
<feature type="transmembrane region" description="Helical" evidence="14">
    <location>
        <begin position="127"/>
        <end position="146"/>
    </location>
</feature>
<evidence type="ECO:0000256" key="12">
    <source>
        <dbReference type="PIRSR" id="PIRSR600175-1"/>
    </source>
</evidence>
<evidence type="ECO:0000256" key="1">
    <source>
        <dbReference type="ARBA" id="ARBA00004141"/>
    </source>
</evidence>
<evidence type="ECO:0000256" key="4">
    <source>
        <dbReference type="ARBA" id="ARBA00022692"/>
    </source>
</evidence>
<dbReference type="GO" id="GO:0034765">
    <property type="term" value="P:regulation of monoatomic ion transmembrane transport"/>
    <property type="evidence" value="ECO:0007669"/>
    <property type="project" value="InterPro"/>
</dbReference>
<dbReference type="PRINTS" id="PR01321">
    <property type="entry name" value="KIR11CHANNEL"/>
</dbReference>
<dbReference type="InterPro" id="IPR000175">
    <property type="entry name" value="Na/ntran_symport"/>
</dbReference>
<feature type="transmembrane region" description="Helical" evidence="14">
    <location>
        <begin position="166"/>
        <end position="184"/>
    </location>
</feature>
<evidence type="ECO:0000256" key="13">
    <source>
        <dbReference type="RuleBase" id="RU003822"/>
    </source>
</evidence>
<dbReference type="SUPFAM" id="SSF161070">
    <property type="entry name" value="SNF-like"/>
    <property type="match status" value="1"/>
</dbReference>
<comment type="similarity">
    <text evidence="13">Belongs to the inward rectifier-type potassium channel (TC 1.A.2.1) family.</text>
</comment>
<keyword evidence="6 13" id="KW-0630">Potassium</keyword>
<dbReference type="eggNOG" id="KOG3827">
    <property type="taxonomic scope" value="Eukaryota"/>
</dbReference>
<evidence type="ECO:0000256" key="2">
    <source>
        <dbReference type="ARBA" id="ARBA00022448"/>
    </source>
</evidence>
<evidence type="ECO:0000256" key="9">
    <source>
        <dbReference type="ARBA" id="ARBA00023136"/>
    </source>
</evidence>
<dbReference type="Bgee" id="ENSAMXG00000025910">
    <property type="expression patterns" value="Expressed in pharyngeal gill and 7 other cell types or tissues"/>
</dbReference>
<dbReference type="STRING" id="7994.ENSAMXP00000026615"/>
<keyword evidence="5 13" id="KW-0851">Voltage-gated channel</keyword>
<feature type="domain" description="Potassium channel inwardly rectifying transmembrane" evidence="15">
    <location>
        <begin position="227"/>
        <end position="369"/>
    </location>
</feature>
<reference evidence="17" key="3">
    <citation type="submission" date="2025-08" db="UniProtKB">
        <authorList>
            <consortium name="Ensembl"/>
        </authorList>
    </citation>
    <scope>IDENTIFICATION</scope>
</reference>
<dbReference type="Pfam" id="PF01007">
    <property type="entry name" value="IRK"/>
    <property type="match status" value="1"/>
</dbReference>
<feature type="transmembrane region" description="Helical" evidence="14">
    <location>
        <begin position="82"/>
        <end position="106"/>
    </location>
</feature>
<accession>W5LTZ9</accession>
<dbReference type="SUPFAM" id="SSF81324">
    <property type="entry name" value="Voltage-gated potassium channels"/>
    <property type="match status" value="1"/>
</dbReference>
<dbReference type="SUPFAM" id="SSF81296">
    <property type="entry name" value="E set domains"/>
    <property type="match status" value="1"/>
</dbReference>
<dbReference type="Gene3D" id="1.10.287.70">
    <property type="match status" value="1"/>
</dbReference>
<dbReference type="PANTHER" id="PTHR11767:SF6">
    <property type="entry name" value="ATP-SENSITIVE INWARD RECTIFIER POTASSIUM CHANNEL 1"/>
    <property type="match status" value="1"/>
</dbReference>
<reference evidence="17" key="4">
    <citation type="submission" date="2025-09" db="UniProtKB">
        <authorList>
            <consortium name="Ensembl"/>
        </authorList>
    </citation>
    <scope>IDENTIFICATION</scope>
</reference>
<keyword evidence="10 13" id="KW-0407">Ion channel</keyword>
<dbReference type="InterPro" id="IPR040445">
    <property type="entry name" value="Kir_TM"/>
</dbReference>
<feature type="binding site" evidence="12">
    <location>
        <position position="19"/>
    </location>
    <ligand>
        <name>Na(+)</name>
        <dbReference type="ChEBI" id="CHEBI:29101"/>
        <label>1</label>
    </ligand>
</feature>
<dbReference type="GO" id="GO:1990573">
    <property type="term" value="P:potassium ion import across plasma membrane"/>
    <property type="evidence" value="ECO:0007669"/>
    <property type="project" value="InterPro"/>
</dbReference>
<evidence type="ECO:0000256" key="5">
    <source>
        <dbReference type="ARBA" id="ARBA00022882"/>
    </source>
</evidence>
<evidence type="ECO:0000313" key="18">
    <source>
        <dbReference type="Proteomes" id="UP000018467"/>
    </source>
</evidence>
<dbReference type="InterPro" id="IPR037272">
    <property type="entry name" value="SNS_sf"/>
</dbReference>
<keyword evidence="7 14" id="KW-1133">Transmembrane helix</keyword>
<evidence type="ECO:0000256" key="11">
    <source>
        <dbReference type="ARBA" id="ARBA00034430"/>
    </source>
</evidence>
<name>W5LTZ9_ASTMX</name>
<keyword evidence="2 13" id="KW-0813">Transport</keyword>
<evidence type="ECO:0000259" key="15">
    <source>
        <dbReference type="Pfam" id="PF01007"/>
    </source>
</evidence>
<evidence type="ECO:0000256" key="10">
    <source>
        <dbReference type="ARBA" id="ARBA00023303"/>
    </source>
</evidence>
<feature type="transmembrane region" description="Helical" evidence="14">
    <location>
        <begin position="6"/>
        <end position="39"/>
    </location>
</feature>
<dbReference type="GO" id="GO:0015272">
    <property type="term" value="F:ATP-activated inward rectifier potassium channel activity"/>
    <property type="evidence" value="ECO:0007669"/>
    <property type="project" value="TreeGrafter"/>
</dbReference>
<evidence type="ECO:0000256" key="3">
    <source>
        <dbReference type="ARBA" id="ARBA00022538"/>
    </source>
</evidence>
<keyword evidence="4 13" id="KW-0812">Transmembrane</keyword>
<dbReference type="FunFam" id="2.60.40.1400:FF:000002">
    <property type="entry name" value="ATP-sensitive inward rectifier potassium channel 1"/>
    <property type="match status" value="1"/>
</dbReference>
<evidence type="ECO:0000256" key="8">
    <source>
        <dbReference type="ARBA" id="ARBA00023065"/>
    </source>
</evidence>
<dbReference type="InterPro" id="IPR013518">
    <property type="entry name" value="K_chnl_inward-rec_Kir_cyto"/>
</dbReference>
<dbReference type="InterPro" id="IPR016449">
    <property type="entry name" value="K_chnl_inward-rec_Kir"/>
</dbReference>
<dbReference type="GO" id="GO:0046872">
    <property type="term" value="F:metal ion binding"/>
    <property type="evidence" value="ECO:0007669"/>
    <property type="project" value="UniProtKB-KW"/>
</dbReference>
<keyword evidence="12" id="KW-0479">Metal-binding</keyword>
<keyword evidence="8 13" id="KW-0406">Ion transport</keyword>
<evidence type="ECO:0000256" key="14">
    <source>
        <dbReference type="SAM" id="Phobius"/>
    </source>
</evidence>
<dbReference type="GO" id="GO:0034702">
    <property type="term" value="C:monoatomic ion channel complex"/>
    <property type="evidence" value="ECO:0007669"/>
    <property type="project" value="UniProtKB-KW"/>
</dbReference>
<feature type="transmembrane region" description="Helical" evidence="14">
    <location>
        <begin position="340"/>
        <end position="363"/>
    </location>
</feature>
<evidence type="ECO:0000259" key="16">
    <source>
        <dbReference type="Pfam" id="PF17655"/>
    </source>
</evidence>
<keyword evidence="3 13" id="KW-0633">Potassium transport</keyword>
<dbReference type="GeneTree" id="ENSGT01140000282491"/>
<dbReference type="Pfam" id="PF17655">
    <property type="entry name" value="IRK_C"/>
    <property type="match status" value="1"/>
</dbReference>
<keyword evidence="12" id="KW-0915">Sodium</keyword>
<keyword evidence="18" id="KW-1185">Reference proteome</keyword>
<comment type="subcellular location">
    <subcellularLocation>
        <location evidence="1 13">Membrane</location>
        <topology evidence="1 13">Multi-pass membrane protein</topology>
    </subcellularLocation>
</comment>
<evidence type="ECO:0000256" key="6">
    <source>
        <dbReference type="ARBA" id="ARBA00022958"/>
    </source>
</evidence>
<dbReference type="InterPro" id="IPR041647">
    <property type="entry name" value="IRK_C"/>
</dbReference>
<dbReference type="InterPro" id="IPR014756">
    <property type="entry name" value="Ig_E-set"/>
</dbReference>
<feature type="domain" description="Inward rectifier potassium channel C-terminal" evidence="16">
    <location>
        <begin position="376"/>
        <end position="545"/>
    </location>
</feature>
<dbReference type="Pfam" id="PF00209">
    <property type="entry name" value="SNF"/>
    <property type="match status" value="1"/>
</dbReference>
<reference evidence="18" key="2">
    <citation type="journal article" date="2014" name="Nat. Commun.">
        <title>The cavefish genome reveals candidate genes for eye loss.</title>
        <authorList>
            <person name="McGaugh S.E."/>
            <person name="Gross J.B."/>
            <person name="Aken B."/>
            <person name="Blin M."/>
            <person name="Borowsky R."/>
            <person name="Chalopin D."/>
            <person name="Hinaux H."/>
            <person name="Jeffery W.R."/>
            <person name="Keene A."/>
            <person name="Ma L."/>
            <person name="Minx P."/>
            <person name="Murphy D."/>
            <person name="O'Quin K.E."/>
            <person name="Retaux S."/>
            <person name="Rohner N."/>
            <person name="Searle S.M."/>
            <person name="Stahl B.A."/>
            <person name="Tabin C."/>
            <person name="Volff J.N."/>
            <person name="Yoshizawa M."/>
            <person name="Warren W.C."/>
        </authorList>
    </citation>
    <scope>NUCLEOTIDE SEQUENCE [LARGE SCALE GENOMIC DNA]</scope>
    <source>
        <strain evidence="18">female</strain>
    </source>
</reference>
<keyword evidence="9 14" id="KW-0472">Membrane</keyword>
<protein>
    <submittedName>
        <fullName evidence="17">Potassium inwardly rectifying channel subfamily J member 1</fullName>
    </submittedName>
</protein>
<dbReference type="OrthoDB" id="273257at2759"/>
<dbReference type="AlphaFoldDB" id="W5LTZ9"/>
<evidence type="ECO:0000313" key="17">
    <source>
        <dbReference type="Ensembl" id="ENSAMXP00000026615.2"/>
    </source>
</evidence>
<feature type="binding site" evidence="12">
    <location>
        <position position="22"/>
    </location>
    <ligand>
        <name>Na(+)</name>
        <dbReference type="ChEBI" id="CHEBI:29101"/>
        <label>1</label>
    </ligand>
</feature>